<proteinExistence type="predicted"/>
<evidence type="ECO:0008006" key="3">
    <source>
        <dbReference type="Google" id="ProtNLM"/>
    </source>
</evidence>
<organism evidence="1 2">
    <name type="scientific">Nonomuraea rosea</name>
    <dbReference type="NCBI Taxonomy" id="638574"/>
    <lineage>
        <taxon>Bacteria</taxon>
        <taxon>Bacillati</taxon>
        <taxon>Actinomycetota</taxon>
        <taxon>Actinomycetes</taxon>
        <taxon>Streptosporangiales</taxon>
        <taxon>Streptosporangiaceae</taxon>
        <taxon>Nonomuraea</taxon>
    </lineage>
</organism>
<reference evidence="2" key="1">
    <citation type="journal article" date="2019" name="Int. J. Syst. Evol. Microbiol.">
        <title>The Global Catalogue of Microorganisms (GCM) 10K type strain sequencing project: providing services to taxonomists for standard genome sequencing and annotation.</title>
        <authorList>
            <consortium name="The Broad Institute Genomics Platform"/>
            <consortium name="The Broad Institute Genome Sequencing Center for Infectious Disease"/>
            <person name="Wu L."/>
            <person name="Ma J."/>
        </authorList>
    </citation>
    <scope>NUCLEOTIDE SEQUENCE [LARGE SCALE GENOMIC DNA]</scope>
    <source>
        <strain evidence="2">JCM 17326</strain>
    </source>
</reference>
<gene>
    <name evidence="1" type="ORF">GCM10022419_128320</name>
</gene>
<keyword evidence="2" id="KW-1185">Reference proteome</keyword>
<dbReference type="RefSeq" id="WP_345579129.1">
    <property type="nucleotide sequence ID" value="NZ_BAABDQ010000063.1"/>
</dbReference>
<evidence type="ECO:0000313" key="2">
    <source>
        <dbReference type="Proteomes" id="UP001500630"/>
    </source>
</evidence>
<dbReference type="EMBL" id="BAABDQ010000063">
    <property type="protein sequence ID" value="GAA3621001.1"/>
    <property type="molecule type" value="Genomic_DNA"/>
</dbReference>
<evidence type="ECO:0000313" key="1">
    <source>
        <dbReference type="EMBL" id="GAA3621001.1"/>
    </source>
</evidence>
<sequence>MRLSAGEVGAATEGLWARAGDRRDPCLPGPELMAVGTDLACATWVLTGLRDDCGPLFGGFEGGLHSEPGTLWGGLLERAAQVVPPESAATVVTRRRGTRVAPELPGLSIELGGLSGKPREQTVPVSDVLVTAGGDAIDVQGRRMLLHPADASTTLHRALSLPAFAPVEIDLGAHTPRIMIDDVVYQRERWRVRLPAERGADAFDRWLAVHRLRGEHGLPRYAFVHHPAEPAPVYVDFCDPLAVEDLARQDPAEVLVTEMLPAPGHLWWRAGGAAATAAARHTRLRLGCLVGWARQ</sequence>
<protein>
    <recommendedName>
        <fullName evidence="3">Lantibiotic dehydratase</fullName>
    </recommendedName>
</protein>
<dbReference type="Proteomes" id="UP001500630">
    <property type="component" value="Unassembled WGS sequence"/>
</dbReference>
<comment type="caution">
    <text evidence="1">The sequence shown here is derived from an EMBL/GenBank/DDBJ whole genome shotgun (WGS) entry which is preliminary data.</text>
</comment>
<name>A0ABP6ZW72_9ACTN</name>
<accession>A0ABP6ZW72</accession>